<organism evidence="7 8">
    <name type="scientific">Acholeplasma oculi</name>
    <dbReference type="NCBI Taxonomy" id="35623"/>
    <lineage>
        <taxon>Bacteria</taxon>
        <taxon>Bacillati</taxon>
        <taxon>Mycoplasmatota</taxon>
        <taxon>Mollicutes</taxon>
        <taxon>Acholeplasmatales</taxon>
        <taxon>Acholeplasmataceae</taxon>
        <taxon>Acholeplasma</taxon>
    </lineage>
</organism>
<dbReference type="PROSITE" id="PS50983">
    <property type="entry name" value="FE_B12_PBP"/>
    <property type="match status" value="1"/>
</dbReference>
<dbReference type="GO" id="GO:0030288">
    <property type="term" value="C:outer membrane-bounded periplasmic space"/>
    <property type="evidence" value="ECO:0007669"/>
    <property type="project" value="TreeGrafter"/>
</dbReference>
<dbReference type="Pfam" id="PF01497">
    <property type="entry name" value="Peripla_BP_2"/>
    <property type="match status" value="1"/>
</dbReference>
<dbReference type="SUPFAM" id="SSF53807">
    <property type="entry name" value="Helical backbone' metal receptor"/>
    <property type="match status" value="1"/>
</dbReference>
<keyword evidence="8" id="KW-1185">Reference proteome</keyword>
<gene>
    <name evidence="7" type="ORF">Aocu_05240</name>
</gene>
<evidence type="ECO:0000313" key="7">
    <source>
        <dbReference type="EMBL" id="CDR30597.1"/>
    </source>
</evidence>
<dbReference type="FunCoup" id="A0A061AHZ7">
    <property type="interactions" value="9"/>
</dbReference>
<evidence type="ECO:0000259" key="6">
    <source>
        <dbReference type="PROSITE" id="PS50983"/>
    </source>
</evidence>
<dbReference type="InterPro" id="IPR013378">
    <property type="entry name" value="InlB-like_B-rpt"/>
</dbReference>
<dbReference type="PROSITE" id="PS51257">
    <property type="entry name" value="PROKAR_LIPOPROTEIN"/>
    <property type="match status" value="1"/>
</dbReference>
<dbReference type="AlphaFoldDB" id="A0A061AHZ7"/>
<dbReference type="PANTHER" id="PTHR30532:SF28">
    <property type="entry name" value="PETROBACTIN-BINDING PROTEIN YCLQ"/>
    <property type="match status" value="1"/>
</dbReference>
<dbReference type="InParanoid" id="A0A061AHZ7"/>
<dbReference type="RefSeq" id="WP_045749128.1">
    <property type="nucleotide sequence ID" value="NZ_FUZK01000003.1"/>
</dbReference>
<evidence type="ECO:0000313" key="8">
    <source>
        <dbReference type="Proteomes" id="UP000032434"/>
    </source>
</evidence>
<feature type="signal peptide" evidence="5">
    <location>
        <begin position="1"/>
        <end position="23"/>
    </location>
</feature>
<dbReference type="HOGENOM" id="CLU_688163_0_0_14"/>
<dbReference type="Pfam" id="PF09479">
    <property type="entry name" value="Flg_new"/>
    <property type="match status" value="1"/>
</dbReference>
<dbReference type="KEGG" id="aoc:Aocu_05240"/>
<evidence type="ECO:0000256" key="2">
    <source>
        <dbReference type="ARBA" id="ARBA00008814"/>
    </source>
</evidence>
<dbReference type="Proteomes" id="UP000032434">
    <property type="component" value="Chromosome 1"/>
</dbReference>
<evidence type="ECO:0000256" key="3">
    <source>
        <dbReference type="ARBA" id="ARBA00022448"/>
    </source>
</evidence>
<proteinExistence type="inferred from homology"/>
<sequence length="400" mass="44966">MKKVWIVLSLMSIIILTACQVNELENGFARVEFMYTGDSLIESVLIEPNQLLEEPVEPTFGDYEFMGWYKDSQFITQWDFDNDFVTGHMKLYAKFVINLVHTVSKQSGLNDLNEPVYQRVTQTDSFRVNPKVVVTFALEIADIFKVLGLEQAGITYFGLPKSNLPLSLEMYQSNNYPNTGTLFEPNYDTLDLMDPDLIIIGGRSASLYETLKQRYPHADILDTSNSTFSFTVQQQVFDNISLIFTGIKDDLLYYRNQFMTDLNTLKSKLNGEDALFLLVNGDNISVFGSGSRYGVIYDEVGFIPSDPDQSTLEAHGNVVSFEYISSVNPSIIFLMDRGQAVGSSGTIDLVMNNQLVKNTNAGKNGDIFVLDAASWYILPGGIESTIQMFEDLNQVFESNT</sequence>
<comment type="similarity">
    <text evidence="2">Belongs to the bacterial solute-binding protein 8 family.</text>
</comment>
<keyword evidence="4 5" id="KW-0732">Signal</keyword>
<dbReference type="Gene3D" id="3.40.50.1980">
    <property type="entry name" value="Nitrogenase molybdenum iron protein domain"/>
    <property type="match status" value="2"/>
</dbReference>
<name>A0A061AHZ7_9MOLU</name>
<dbReference type="InterPro" id="IPR042229">
    <property type="entry name" value="Listeria/Bacterioides_rpt_sf"/>
</dbReference>
<evidence type="ECO:0000256" key="5">
    <source>
        <dbReference type="SAM" id="SignalP"/>
    </source>
</evidence>
<dbReference type="EMBL" id="LK028559">
    <property type="protein sequence ID" value="CDR30597.1"/>
    <property type="molecule type" value="Genomic_DNA"/>
</dbReference>
<dbReference type="PANTHER" id="PTHR30532">
    <property type="entry name" value="IRON III DICITRATE-BINDING PERIPLASMIC PROTEIN"/>
    <property type="match status" value="1"/>
</dbReference>
<dbReference type="PATRIC" id="fig|35623.3.peg.525"/>
<evidence type="ECO:0000256" key="1">
    <source>
        <dbReference type="ARBA" id="ARBA00004196"/>
    </source>
</evidence>
<dbReference type="GO" id="GO:1901678">
    <property type="term" value="P:iron coordination entity transport"/>
    <property type="evidence" value="ECO:0007669"/>
    <property type="project" value="UniProtKB-ARBA"/>
</dbReference>
<dbReference type="OrthoDB" id="63946at2"/>
<accession>A0A061AHZ7</accession>
<feature type="chain" id="PRO_5001598615" evidence="5">
    <location>
        <begin position="24"/>
        <end position="400"/>
    </location>
</feature>
<dbReference type="STRING" id="35623.Aocu_05240"/>
<feature type="domain" description="Fe/B12 periplasmic-binding" evidence="6">
    <location>
        <begin position="132"/>
        <end position="400"/>
    </location>
</feature>
<keyword evidence="3" id="KW-0813">Transport</keyword>
<evidence type="ECO:0000256" key="4">
    <source>
        <dbReference type="ARBA" id="ARBA00022729"/>
    </source>
</evidence>
<dbReference type="Gene3D" id="2.60.40.4270">
    <property type="entry name" value="Listeria-Bacteroides repeat domain"/>
    <property type="match status" value="1"/>
</dbReference>
<comment type="subcellular location">
    <subcellularLocation>
        <location evidence="1">Cell envelope</location>
    </subcellularLocation>
</comment>
<dbReference type="InterPro" id="IPR002491">
    <property type="entry name" value="ABC_transptr_periplasmic_BD"/>
</dbReference>
<reference evidence="8" key="1">
    <citation type="submission" date="2014-05" db="EMBL/GenBank/DDBJ databases">
        <authorList>
            <person name="Kube M."/>
        </authorList>
    </citation>
    <scope>NUCLEOTIDE SEQUENCE [LARGE SCALE GENOMIC DNA]</scope>
</reference>
<protein>
    <submittedName>
        <fullName evidence="7">Iron-siderophore ABC transporter, periplasmatic binding protein</fullName>
    </submittedName>
</protein>
<dbReference type="InterPro" id="IPR051313">
    <property type="entry name" value="Bact_iron-sidero_bind"/>
</dbReference>